<name>A0A9X1HV80_9BACT</name>
<proteinExistence type="predicted"/>
<dbReference type="RefSeq" id="WP_225699753.1">
    <property type="nucleotide sequence ID" value="NZ_JAIXNE010000007.1"/>
</dbReference>
<keyword evidence="1" id="KW-0732">Signal</keyword>
<comment type="caution">
    <text evidence="2">The sequence shown here is derived from an EMBL/GenBank/DDBJ whole genome shotgun (WGS) entry which is preliminary data.</text>
</comment>
<keyword evidence="3" id="KW-1185">Reference proteome</keyword>
<evidence type="ECO:0000256" key="1">
    <source>
        <dbReference type="SAM" id="SignalP"/>
    </source>
</evidence>
<sequence length="231" mass="26363">MKKYAFYFALIVILGSCSSSIDPDPQFTGQDFFPLEIGRFVEYNVTHTIYPVNGAPVTDQFVLRQEIVDTINNQAGGLTYVLYRWRRDQESDPWQFVATWSARLENNRIVINEGNTPFIKISLPARNELMWNGNALNSMQEDNYVLTGLDLPYSLPDQSAIPSMTVIQEEFDDLVIGERDIRREIYGRNVGLLKREIISLALCPIGECPNEEVIEGGFEYTETIRSYGLSQ</sequence>
<evidence type="ECO:0000313" key="3">
    <source>
        <dbReference type="Proteomes" id="UP001139409"/>
    </source>
</evidence>
<gene>
    <name evidence="2" type="ORF">LDX50_28730</name>
</gene>
<evidence type="ECO:0000313" key="2">
    <source>
        <dbReference type="EMBL" id="MCA6078894.1"/>
    </source>
</evidence>
<dbReference type="EMBL" id="JAIXNE010000007">
    <property type="protein sequence ID" value="MCA6078894.1"/>
    <property type="molecule type" value="Genomic_DNA"/>
</dbReference>
<dbReference type="PROSITE" id="PS51257">
    <property type="entry name" value="PROKAR_LIPOPROTEIN"/>
    <property type="match status" value="1"/>
</dbReference>
<feature type="signal peptide" evidence="1">
    <location>
        <begin position="1"/>
        <end position="21"/>
    </location>
</feature>
<protein>
    <recommendedName>
        <fullName evidence="4">DUF4136 domain-containing protein</fullName>
    </recommendedName>
</protein>
<feature type="chain" id="PRO_5040770151" description="DUF4136 domain-containing protein" evidence="1">
    <location>
        <begin position="22"/>
        <end position="231"/>
    </location>
</feature>
<organism evidence="2 3">
    <name type="scientific">Fulvivirga sedimenti</name>
    <dbReference type="NCBI Taxonomy" id="2879465"/>
    <lineage>
        <taxon>Bacteria</taxon>
        <taxon>Pseudomonadati</taxon>
        <taxon>Bacteroidota</taxon>
        <taxon>Cytophagia</taxon>
        <taxon>Cytophagales</taxon>
        <taxon>Fulvivirgaceae</taxon>
        <taxon>Fulvivirga</taxon>
    </lineage>
</organism>
<dbReference type="Proteomes" id="UP001139409">
    <property type="component" value="Unassembled WGS sequence"/>
</dbReference>
<accession>A0A9X1HV80</accession>
<evidence type="ECO:0008006" key="4">
    <source>
        <dbReference type="Google" id="ProtNLM"/>
    </source>
</evidence>
<dbReference type="AlphaFoldDB" id="A0A9X1HV80"/>
<reference evidence="2" key="1">
    <citation type="submission" date="2021-09" db="EMBL/GenBank/DDBJ databases">
        <title>Fulvivirga sp. isolated from coastal sediment.</title>
        <authorList>
            <person name="Yu H."/>
        </authorList>
    </citation>
    <scope>NUCLEOTIDE SEQUENCE</scope>
    <source>
        <strain evidence="2">1062</strain>
    </source>
</reference>